<dbReference type="PANTHER" id="PTHR24417">
    <property type="entry name" value="SERINE/THREONINE-PROTEIN KINASE LMTK1"/>
    <property type="match status" value="1"/>
</dbReference>
<comment type="caution">
    <text evidence="2">The sequence shown here is derived from an EMBL/GenBank/DDBJ whole genome shotgun (WGS) entry which is preliminary data.</text>
</comment>
<dbReference type="Proteomes" id="UP001152803">
    <property type="component" value="Unassembled WGS sequence"/>
</dbReference>
<keyword evidence="3" id="KW-1185">Reference proteome</keyword>
<feature type="region of interest" description="Disordered" evidence="1">
    <location>
        <begin position="1129"/>
        <end position="1161"/>
    </location>
</feature>
<feature type="compositionally biased region" description="Basic and acidic residues" evidence="1">
    <location>
        <begin position="1036"/>
        <end position="1055"/>
    </location>
</feature>
<feature type="compositionally biased region" description="Acidic residues" evidence="1">
    <location>
        <begin position="1143"/>
        <end position="1156"/>
    </location>
</feature>
<evidence type="ECO:0000256" key="1">
    <source>
        <dbReference type="SAM" id="MobiDB-lite"/>
    </source>
</evidence>
<feature type="non-terminal residue" evidence="2">
    <location>
        <position position="1"/>
    </location>
</feature>
<protein>
    <submittedName>
        <fullName evidence="2">Uncharacterized protein</fullName>
    </submittedName>
</protein>
<feature type="compositionally biased region" description="Basic and acidic residues" evidence="1">
    <location>
        <begin position="704"/>
        <end position="716"/>
    </location>
</feature>
<accession>A0A9Q1I8H4</accession>
<evidence type="ECO:0000313" key="2">
    <source>
        <dbReference type="EMBL" id="KAJ8287865.1"/>
    </source>
</evidence>
<feature type="region of interest" description="Disordered" evidence="1">
    <location>
        <begin position="699"/>
        <end position="723"/>
    </location>
</feature>
<feature type="compositionally biased region" description="Polar residues" evidence="1">
    <location>
        <begin position="768"/>
        <end position="778"/>
    </location>
</feature>
<feature type="compositionally biased region" description="Basic and acidic residues" evidence="1">
    <location>
        <begin position="877"/>
        <end position="924"/>
    </location>
</feature>
<proteinExistence type="predicted"/>
<sequence>TDQRDEDLTSQEYHTVHDNKEKVLELFCNPDNRESRLCRFYNVTTSDTRSKDEFESVLEANHEGCTDKVNPHLTHSFWGDQSIETPPRKECHELEAQSQDANELGLRNLCYSEESDDERAKAKSETEKQLAAGELCFTIKENLENDKQAEGVAETSDEISARVGFVDNVDMESKGLELKAKELWNAMEEDEEERAAAVSGELDCYRFKKGDLHLWPAENDQWASAETRNQEVELGTELFSSFSSDSWGNKEEAVFGHRFWGAEENDELAGSEPHPSVQESGKDGANDERQGQADIIGVDEGILPIQPMSTQVSGLVTNQISQVLKIQQEENLETPDLEMEEQDIKEESQFVEVENLENPAQQTLLCRRGEDGPLCEMGRDSEIQSSDDRTSNMLSLHRGDSAEENQNFNRYSEINQQSDIVGEDANVTCPHSCYHSEENEESSTKTLSEMNRNQGIDCMENCQVLSARDAPTEERLEDNVFSLETQSLETENTNSCQTNFFRSALEVDCAHMENQVLNTHKHELELSCEAFQPVDTEDKLPIENAGENVESRFPGIGPFNSISFSDSYSVQGTVSDRESVNKVIYSGHPHHAPSITESETHFQENKSKIQNILASECHNIEIKDISYTGLDSSHTKKAPQASSLPEFLLENKQINSTSSDSTTQIDNDSHMYSSVVSSNVERKQQSTISEEIAVFDSDMPCSERGQDRQPYKDSGERVVPPSLDSLPEAETLLMDIVLTSEHSLDEGLSCTTSVSLEDTGPPPESCRDITQNKGTSVNLGHPSVQPAKICHPTDQQDPHQHFIVGKNEENTLSQKISLAQCSLTSIPELLISEWKDLDEEPLEDFEKLEQLCCISGDEDTLGDLFLGNLELLESLKKTPEQKSRGSGEAGAGKDKSPTREGERRMGLRGEVEGDSKRYLPKSDDTDQLLRPSQCQQPQSNQETVPGTSSLTQSSLGEEKHGLEDPSLTSPCHMSEKNKAQRSLSSKMPTKNGLMMQVCEERLQYSLSENVKKNVLWGTTVSEAVVLHPWSGLVTEEGDRQREKDSQGSDHKEECQHAAQPEIQDEPFVAMSDPFTLARPEAEITPPLVVANQAMKAKLARLSLSLPPLALSLPLSPSPRVGFWEVGENRERGGRRRGASTGSDPDEEEDEDQEEEEAAGRVIVVTETDVDRRVGLRSLLKSPREPVEREKERGRNVSFFDDVTVYLFDQETPTNELSTGSAPPSPSPAQDELKNASTIEALGAAGTVESKESEDLSINPKLSGTNPVTSSRFTVSPAHDPHLV</sequence>
<organism evidence="2 3">
    <name type="scientific">Conger conger</name>
    <name type="common">Conger eel</name>
    <name type="synonym">Muraena conger</name>
    <dbReference type="NCBI Taxonomy" id="82655"/>
    <lineage>
        <taxon>Eukaryota</taxon>
        <taxon>Metazoa</taxon>
        <taxon>Chordata</taxon>
        <taxon>Craniata</taxon>
        <taxon>Vertebrata</taxon>
        <taxon>Euteleostomi</taxon>
        <taxon>Actinopterygii</taxon>
        <taxon>Neopterygii</taxon>
        <taxon>Teleostei</taxon>
        <taxon>Anguilliformes</taxon>
        <taxon>Congridae</taxon>
        <taxon>Conger</taxon>
    </lineage>
</organism>
<dbReference type="GO" id="GO:0004672">
    <property type="term" value="F:protein kinase activity"/>
    <property type="evidence" value="ECO:0007669"/>
    <property type="project" value="TreeGrafter"/>
</dbReference>
<feature type="region of interest" description="Disordered" evidence="1">
    <location>
        <begin position="877"/>
        <end position="987"/>
    </location>
</feature>
<evidence type="ECO:0000313" key="3">
    <source>
        <dbReference type="Proteomes" id="UP001152803"/>
    </source>
</evidence>
<dbReference type="OrthoDB" id="5973359at2759"/>
<feature type="compositionally biased region" description="Polar residues" evidence="1">
    <location>
        <begin position="930"/>
        <end position="955"/>
    </location>
</feature>
<gene>
    <name evidence="2" type="ORF">COCON_G00005240</name>
</gene>
<dbReference type="PANTHER" id="PTHR24417:SF2">
    <property type="entry name" value="SERINE_THREONINE-PROTEIN KINASE LMTK3"/>
    <property type="match status" value="1"/>
</dbReference>
<dbReference type="EMBL" id="JAFJMO010000001">
    <property type="protein sequence ID" value="KAJ8287865.1"/>
    <property type="molecule type" value="Genomic_DNA"/>
</dbReference>
<feature type="region of interest" description="Disordered" evidence="1">
    <location>
        <begin position="754"/>
        <end position="786"/>
    </location>
</feature>
<feature type="region of interest" description="Disordered" evidence="1">
    <location>
        <begin position="1035"/>
        <end position="1060"/>
    </location>
</feature>
<name>A0A9Q1I8H4_CONCO</name>
<feature type="compositionally biased region" description="Polar residues" evidence="1">
    <location>
        <begin position="1259"/>
        <end position="1273"/>
    </location>
</feature>
<reference evidence="2" key="1">
    <citation type="journal article" date="2023" name="Science">
        <title>Genome structures resolve the early diversification of teleost fishes.</title>
        <authorList>
            <person name="Parey E."/>
            <person name="Louis A."/>
            <person name="Montfort J."/>
            <person name="Bouchez O."/>
            <person name="Roques C."/>
            <person name="Iampietro C."/>
            <person name="Lluch J."/>
            <person name="Castinel A."/>
            <person name="Donnadieu C."/>
            <person name="Desvignes T."/>
            <person name="Floi Bucao C."/>
            <person name="Jouanno E."/>
            <person name="Wen M."/>
            <person name="Mejri S."/>
            <person name="Dirks R."/>
            <person name="Jansen H."/>
            <person name="Henkel C."/>
            <person name="Chen W.J."/>
            <person name="Zahm M."/>
            <person name="Cabau C."/>
            <person name="Klopp C."/>
            <person name="Thompson A.W."/>
            <person name="Robinson-Rechavi M."/>
            <person name="Braasch I."/>
            <person name="Lecointre G."/>
            <person name="Bobe J."/>
            <person name="Postlethwait J.H."/>
            <person name="Berthelot C."/>
            <person name="Roest Crollius H."/>
            <person name="Guiguen Y."/>
        </authorList>
    </citation>
    <scope>NUCLEOTIDE SEQUENCE</scope>
    <source>
        <strain evidence="2">Concon-B</strain>
    </source>
</reference>
<feature type="region of interest" description="Disordered" evidence="1">
    <location>
        <begin position="1211"/>
        <end position="1283"/>
    </location>
</feature>
<feature type="region of interest" description="Disordered" evidence="1">
    <location>
        <begin position="266"/>
        <end position="288"/>
    </location>
</feature>